<evidence type="ECO:0000313" key="3">
    <source>
        <dbReference type="Proteomes" id="UP001519460"/>
    </source>
</evidence>
<sequence>MPRAEACLYCPQTHAWAAGQGGTGRDTVQAESAHTQPTAAHQARTPRNLRPLTIALATRKPLSISYSEPKG</sequence>
<evidence type="ECO:0000313" key="2">
    <source>
        <dbReference type="EMBL" id="KAK7476286.1"/>
    </source>
</evidence>
<dbReference type="EMBL" id="JACVVK020000380">
    <property type="protein sequence ID" value="KAK7476286.1"/>
    <property type="molecule type" value="Genomic_DNA"/>
</dbReference>
<protein>
    <submittedName>
        <fullName evidence="2">Uncharacterized protein</fullName>
    </submittedName>
</protein>
<comment type="caution">
    <text evidence="2">The sequence shown here is derived from an EMBL/GenBank/DDBJ whole genome shotgun (WGS) entry which is preliminary data.</text>
</comment>
<accession>A0ABD0JMV5</accession>
<feature type="region of interest" description="Disordered" evidence="1">
    <location>
        <begin position="18"/>
        <end position="49"/>
    </location>
</feature>
<feature type="compositionally biased region" description="Polar residues" evidence="1">
    <location>
        <begin position="29"/>
        <end position="39"/>
    </location>
</feature>
<dbReference type="Proteomes" id="UP001519460">
    <property type="component" value="Unassembled WGS sequence"/>
</dbReference>
<reference evidence="2 3" key="1">
    <citation type="journal article" date="2023" name="Sci. Data">
        <title>Genome assembly of the Korean intertidal mud-creeper Batillaria attramentaria.</title>
        <authorList>
            <person name="Patra A.K."/>
            <person name="Ho P.T."/>
            <person name="Jun S."/>
            <person name="Lee S.J."/>
            <person name="Kim Y."/>
            <person name="Won Y.J."/>
        </authorList>
    </citation>
    <scope>NUCLEOTIDE SEQUENCE [LARGE SCALE GENOMIC DNA]</scope>
    <source>
        <strain evidence="2">Wonlab-2016</strain>
    </source>
</reference>
<keyword evidence="3" id="KW-1185">Reference proteome</keyword>
<dbReference type="AlphaFoldDB" id="A0ABD0JMV5"/>
<name>A0ABD0JMV5_9CAEN</name>
<proteinExistence type="predicted"/>
<gene>
    <name evidence="2" type="ORF">BaRGS_00032479</name>
</gene>
<organism evidence="2 3">
    <name type="scientific">Batillaria attramentaria</name>
    <dbReference type="NCBI Taxonomy" id="370345"/>
    <lineage>
        <taxon>Eukaryota</taxon>
        <taxon>Metazoa</taxon>
        <taxon>Spiralia</taxon>
        <taxon>Lophotrochozoa</taxon>
        <taxon>Mollusca</taxon>
        <taxon>Gastropoda</taxon>
        <taxon>Caenogastropoda</taxon>
        <taxon>Sorbeoconcha</taxon>
        <taxon>Cerithioidea</taxon>
        <taxon>Batillariidae</taxon>
        <taxon>Batillaria</taxon>
    </lineage>
</organism>
<evidence type="ECO:0000256" key="1">
    <source>
        <dbReference type="SAM" id="MobiDB-lite"/>
    </source>
</evidence>